<gene>
    <name evidence="4" type="ORF">DK427_10895</name>
</gene>
<evidence type="ECO:0000256" key="3">
    <source>
        <dbReference type="SAM" id="Phobius"/>
    </source>
</evidence>
<dbReference type="PANTHER" id="PTHR30097">
    <property type="entry name" value="CATION EFFLUX SYSTEM PROTEIN CUSB"/>
    <property type="match status" value="1"/>
</dbReference>
<dbReference type="KEGG" id="meti:DK427_10895"/>
<dbReference type="Gene3D" id="2.40.420.20">
    <property type="match status" value="1"/>
</dbReference>
<keyword evidence="1" id="KW-0813">Transport</keyword>
<dbReference type="OrthoDB" id="7297681at2"/>
<proteinExistence type="predicted"/>
<evidence type="ECO:0000313" key="4">
    <source>
        <dbReference type="EMBL" id="AWN36171.1"/>
    </source>
</evidence>
<dbReference type="EMBL" id="CP029551">
    <property type="protein sequence ID" value="AWN36171.1"/>
    <property type="molecule type" value="Genomic_DNA"/>
</dbReference>
<keyword evidence="5" id="KW-1185">Reference proteome</keyword>
<keyword evidence="3" id="KW-0472">Membrane</keyword>
<dbReference type="InterPro" id="IPR051909">
    <property type="entry name" value="MFP_Cation_Efflux"/>
</dbReference>
<feature type="transmembrane region" description="Helical" evidence="3">
    <location>
        <begin position="176"/>
        <end position="195"/>
    </location>
</feature>
<dbReference type="Gene3D" id="2.40.50.100">
    <property type="match status" value="1"/>
</dbReference>
<dbReference type="GO" id="GO:0060003">
    <property type="term" value="P:copper ion export"/>
    <property type="evidence" value="ECO:0007669"/>
    <property type="project" value="TreeGrafter"/>
</dbReference>
<feature type="region of interest" description="Disordered" evidence="2">
    <location>
        <begin position="31"/>
        <end position="51"/>
    </location>
</feature>
<dbReference type="SUPFAM" id="SSF111369">
    <property type="entry name" value="HlyD-like secretion proteins"/>
    <property type="match status" value="1"/>
</dbReference>
<dbReference type="AlphaFoldDB" id="A0A2U8VRV5"/>
<evidence type="ECO:0000313" key="5">
    <source>
        <dbReference type="Proteomes" id="UP000246058"/>
    </source>
</evidence>
<organism evidence="4 5">
    <name type="scientific">Methylobacterium radiodurans</name>
    <dbReference type="NCBI Taxonomy" id="2202828"/>
    <lineage>
        <taxon>Bacteria</taxon>
        <taxon>Pseudomonadati</taxon>
        <taxon>Pseudomonadota</taxon>
        <taxon>Alphaproteobacteria</taxon>
        <taxon>Hyphomicrobiales</taxon>
        <taxon>Methylobacteriaceae</taxon>
        <taxon>Methylobacterium</taxon>
    </lineage>
</organism>
<protein>
    <submittedName>
        <fullName evidence="4">RND transporter</fullName>
    </submittedName>
</protein>
<dbReference type="PANTHER" id="PTHR30097:SF4">
    <property type="entry name" value="SLR6042 PROTEIN"/>
    <property type="match status" value="1"/>
</dbReference>
<evidence type="ECO:0000256" key="2">
    <source>
        <dbReference type="SAM" id="MobiDB-lite"/>
    </source>
</evidence>
<evidence type="ECO:0000256" key="1">
    <source>
        <dbReference type="ARBA" id="ARBA00022448"/>
    </source>
</evidence>
<feature type="compositionally biased region" description="Basic and acidic residues" evidence="2">
    <location>
        <begin position="31"/>
        <end position="40"/>
    </location>
</feature>
<accession>A0A2U8VRV5</accession>
<name>A0A2U8VRV5_9HYPH</name>
<reference evidence="4 5" key="1">
    <citation type="submission" date="2018-05" db="EMBL/GenBank/DDBJ databases">
        <title>Complete Genome Sequence of Methylobacterium sp. 17Sr1-43.</title>
        <authorList>
            <person name="Srinivasan S."/>
        </authorList>
    </citation>
    <scope>NUCLEOTIDE SEQUENCE [LARGE SCALE GENOMIC DNA]</scope>
    <source>
        <strain evidence="4 5">17Sr1-43</strain>
    </source>
</reference>
<dbReference type="GO" id="GO:0030313">
    <property type="term" value="C:cell envelope"/>
    <property type="evidence" value="ECO:0007669"/>
    <property type="project" value="TreeGrafter"/>
</dbReference>
<dbReference type="GO" id="GO:0015679">
    <property type="term" value="P:plasma membrane copper ion transport"/>
    <property type="evidence" value="ECO:0007669"/>
    <property type="project" value="TreeGrafter"/>
</dbReference>
<dbReference type="Gene3D" id="1.10.287.470">
    <property type="entry name" value="Helix hairpin bin"/>
    <property type="match status" value="1"/>
</dbReference>
<keyword evidence="3" id="KW-0812">Transmembrane</keyword>
<dbReference type="Proteomes" id="UP000246058">
    <property type="component" value="Chromosome"/>
</dbReference>
<dbReference type="RefSeq" id="WP_109951276.1">
    <property type="nucleotide sequence ID" value="NZ_CP029551.1"/>
</dbReference>
<sequence>MKSPLAAIPGAAILTLFLALVLALGSGFARAHEGHSHGDEAPAAPVATAPRGASSSSALELVAVARNGALTVFIDRHDTNEPVTDAVVRAEMPDGAATAEAMPDGSYRLDAHWSERPGEHEVLFEVARGGESEIFPVTLTVEAGAAPGPAGGFAAWSAGLAVAHDFRRHIAEADPLPLLIGGSGFVLGIAATLLMRGRGRGPALAVLVTATVLLAGNAALGAETPTPPGAFLAAAPAPSQDLARRMADGSVFVPKPTQRVLTVRTLVTASDMLGRTSELPGRIIADPNGSGVVQSSVGGRLSPPPSGLFPRLGSRVEKGEVLAYVTPPVQAVDMSDMRQRQGELDQQIAIVERRVERFRKLAPGGAVSLVQLDEAQAELKGLTDRRTALDNIRLQPEALTAPVSGVIAEANAVAGQMASPGVQVFQIVDPARLWVEALSFNARVGTRDATARLADGQVLRLRYMGAGLADRSQAVPIQFAVENPPSELRTGQFVTVLATTEASQQGLALPRTSVVRGSNGQSIVYEHTAPEQFQPRQVQVEPLDAARVLVVFGIGPGKRVVTQGAELLNQIR</sequence>
<dbReference type="Gene3D" id="2.40.30.170">
    <property type="match status" value="1"/>
</dbReference>
<keyword evidence="3" id="KW-1133">Transmembrane helix</keyword>